<reference evidence="2" key="1">
    <citation type="submission" date="2020-10" db="EMBL/GenBank/DDBJ databases">
        <authorList>
            <person name="Gilroy R."/>
        </authorList>
    </citation>
    <scope>NUCLEOTIDE SEQUENCE</scope>
    <source>
        <strain evidence="2">17213</strain>
    </source>
</reference>
<reference evidence="2" key="2">
    <citation type="journal article" date="2021" name="PeerJ">
        <title>Extensive microbial diversity within the chicken gut microbiome revealed by metagenomics and culture.</title>
        <authorList>
            <person name="Gilroy R."/>
            <person name="Ravi A."/>
            <person name="Getino M."/>
            <person name="Pursley I."/>
            <person name="Horton D.L."/>
            <person name="Alikhan N.F."/>
            <person name="Baker D."/>
            <person name="Gharbi K."/>
            <person name="Hall N."/>
            <person name="Watson M."/>
            <person name="Adriaenssens E.M."/>
            <person name="Foster-Nyarko E."/>
            <person name="Jarju S."/>
            <person name="Secka A."/>
            <person name="Antonio M."/>
            <person name="Oren A."/>
            <person name="Chaudhuri R.R."/>
            <person name="La Ragione R."/>
            <person name="Hildebrand F."/>
            <person name="Pallen M.J."/>
        </authorList>
    </citation>
    <scope>NUCLEOTIDE SEQUENCE</scope>
    <source>
        <strain evidence="2">17213</strain>
    </source>
</reference>
<evidence type="ECO:0000313" key="2">
    <source>
        <dbReference type="EMBL" id="MBO8416769.1"/>
    </source>
</evidence>
<gene>
    <name evidence="2" type="ORF">IAB19_10350</name>
</gene>
<feature type="signal peptide" evidence="1">
    <location>
        <begin position="1"/>
        <end position="29"/>
    </location>
</feature>
<accession>A0A9D9GU97</accession>
<name>A0A9D9GU97_9GAMM</name>
<feature type="chain" id="PRO_5039248418" description="ABC transporter substrate-binding protein" evidence="1">
    <location>
        <begin position="30"/>
        <end position="397"/>
    </location>
</feature>
<evidence type="ECO:0000256" key="1">
    <source>
        <dbReference type="SAM" id="SignalP"/>
    </source>
</evidence>
<evidence type="ECO:0008006" key="4">
    <source>
        <dbReference type="Google" id="ProtNLM"/>
    </source>
</evidence>
<proteinExistence type="predicted"/>
<comment type="caution">
    <text evidence="2">The sequence shown here is derived from an EMBL/GenBank/DDBJ whole genome shotgun (WGS) entry which is preliminary data.</text>
</comment>
<protein>
    <recommendedName>
        <fullName evidence="4">ABC transporter substrate-binding protein</fullName>
    </recommendedName>
</protein>
<dbReference type="EMBL" id="JADINH010000206">
    <property type="protein sequence ID" value="MBO8416769.1"/>
    <property type="molecule type" value="Genomic_DNA"/>
</dbReference>
<organism evidence="2 3">
    <name type="scientific">Candidatus Avisuccinivibrio stercorigallinarum</name>
    <dbReference type="NCBI Taxonomy" id="2840704"/>
    <lineage>
        <taxon>Bacteria</taxon>
        <taxon>Pseudomonadati</taxon>
        <taxon>Pseudomonadota</taxon>
        <taxon>Gammaproteobacteria</taxon>
        <taxon>Aeromonadales</taxon>
        <taxon>Succinivibrionaceae</taxon>
        <taxon>Succinivibrionaceae incertae sedis</taxon>
        <taxon>Candidatus Avisuccinivibrio</taxon>
    </lineage>
</organism>
<evidence type="ECO:0000313" key="3">
    <source>
        <dbReference type="Proteomes" id="UP000823631"/>
    </source>
</evidence>
<dbReference type="AlphaFoldDB" id="A0A9D9GU97"/>
<dbReference type="Gene3D" id="3.40.50.2300">
    <property type="match status" value="2"/>
</dbReference>
<dbReference type="Proteomes" id="UP000823631">
    <property type="component" value="Unassembled WGS sequence"/>
</dbReference>
<keyword evidence="1" id="KW-0732">Signal</keyword>
<sequence>MLSTARVICARAFYLAAALMLSAALPAQAASFAHCPQQRQVKAAVLLPGDIWHFTEMFNLTLNELRERGLTLSGRKEPLPLQFPAFEAEGYSELARDSRTDCLALSDSGLYNAQWDRAAMIDGTQELLERAGRGDIDLIIALGTTTGMKLSSAPLPVPVVLLKARTPETSGISKASDLSDNGRLHVLKEPKRVTYELNLYYETFRFKHLGVVLDHDRDLQLGQGLGLLQEIAENRGFELELCYGEIFTSDKHKARAEYARCLADLSGRADAVYLTEFPGMNSDDYYSKLKPLLDAGIPTFSQTGGREVQQGALLSLASNENETLAVCEADVIERILQGEDLRNIPQYCHTTQRLFLNLKTARTIGWRPPFSILTAVDVVYHNFSGAHQRSTQSSPLN</sequence>